<evidence type="ECO:0000256" key="5">
    <source>
        <dbReference type="ARBA" id="ARBA00022989"/>
    </source>
</evidence>
<evidence type="ECO:0000256" key="1">
    <source>
        <dbReference type="ARBA" id="ARBA00004651"/>
    </source>
</evidence>
<sequence>MAALHPAVLHPNLRIRIAVGFLQRLLDSMVMSFMAIYLAFEYGVAVAGVLVVTVMVLGVVGTLAGGHMSDSRGRRRTLLLGETGVCLTFALMAVADSPSWHSPAIVYCGYLVNKFAASFAMPANDAMILDVTTPESRKLVYTINYWSINLALAVGALLGGFLYNGHFTLLLALAATGTVAIAAATYFFIAETKPEDTEPEDNEPEDNEPTEPGESEPRGSILRDFANGYRLVLQDRAFGRLLIAATLFMSIELQLINYIGVRLASDLPAQNLLSIGSWSIRVDGVEMLGILRAENTVLVVALALVAHVVLRRVPDRVRMYAGAGLFTAGYMVLAVSDTGWVLLVAALVLTVGELMDVPVRQALLADMVPAASRTRYMAVYNLNIRVALVVASLCITVGSVLPPWGMAALYGVFGLVIIWQYHAILTPSAARAEQLARA</sequence>
<comment type="caution">
    <text evidence="10">The sequence shown here is derived from an EMBL/GenBank/DDBJ whole genome shotgun (WGS) entry which is preliminary data.</text>
</comment>
<dbReference type="PANTHER" id="PTHR23517:SF3">
    <property type="entry name" value="INTEGRAL MEMBRANE TRANSPORT PROTEIN"/>
    <property type="match status" value="1"/>
</dbReference>
<feature type="transmembrane region" description="Helical" evidence="8">
    <location>
        <begin position="340"/>
        <end position="359"/>
    </location>
</feature>
<evidence type="ECO:0000256" key="8">
    <source>
        <dbReference type="SAM" id="Phobius"/>
    </source>
</evidence>
<dbReference type="PANTHER" id="PTHR23517">
    <property type="entry name" value="RESISTANCE PROTEIN MDTM, PUTATIVE-RELATED-RELATED"/>
    <property type="match status" value="1"/>
</dbReference>
<keyword evidence="6 8" id="KW-0472">Membrane</keyword>
<feature type="transmembrane region" description="Helical" evidence="8">
    <location>
        <begin position="290"/>
        <end position="310"/>
    </location>
</feature>
<evidence type="ECO:0000313" key="10">
    <source>
        <dbReference type="EMBL" id="TQS18857.1"/>
    </source>
</evidence>
<evidence type="ECO:0000256" key="7">
    <source>
        <dbReference type="SAM" id="MobiDB-lite"/>
    </source>
</evidence>
<feature type="region of interest" description="Disordered" evidence="7">
    <location>
        <begin position="194"/>
        <end position="220"/>
    </location>
</feature>
<feature type="transmembrane region" description="Helical" evidence="8">
    <location>
        <begin position="237"/>
        <end position="259"/>
    </location>
</feature>
<feature type="domain" description="Major facilitator superfamily (MFS) profile" evidence="9">
    <location>
        <begin position="1"/>
        <end position="431"/>
    </location>
</feature>
<dbReference type="GO" id="GO:0022857">
    <property type="term" value="F:transmembrane transporter activity"/>
    <property type="evidence" value="ECO:0007669"/>
    <property type="project" value="InterPro"/>
</dbReference>
<feature type="transmembrane region" description="Helical" evidence="8">
    <location>
        <begin position="77"/>
        <end position="95"/>
    </location>
</feature>
<dbReference type="InterPro" id="IPR020846">
    <property type="entry name" value="MFS_dom"/>
</dbReference>
<dbReference type="InterPro" id="IPR011701">
    <property type="entry name" value="MFS"/>
</dbReference>
<feature type="transmembrane region" description="Helical" evidence="8">
    <location>
        <begin position="143"/>
        <end position="163"/>
    </location>
</feature>
<proteinExistence type="predicted"/>
<feature type="transmembrane region" description="Helical" evidence="8">
    <location>
        <begin position="380"/>
        <end position="401"/>
    </location>
</feature>
<dbReference type="EMBL" id="VIRM01000029">
    <property type="protein sequence ID" value="TQS18857.1"/>
    <property type="molecule type" value="Genomic_DNA"/>
</dbReference>
<protein>
    <submittedName>
        <fullName evidence="10">MFS transporter</fullName>
    </submittedName>
</protein>
<evidence type="ECO:0000256" key="2">
    <source>
        <dbReference type="ARBA" id="ARBA00022448"/>
    </source>
</evidence>
<evidence type="ECO:0000256" key="4">
    <source>
        <dbReference type="ARBA" id="ARBA00022692"/>
    </source>
</evidence>
<feature type="transmembrane region" description="Helical" evidence="8">
    <location>
        <begin position="169"/>
        <end position="189"/>
    </location>
</feature>
<feature type="transmembrane region" description="Helical" evidence="8">
    <location>
        <begin position="407"/>
        <end position="425"/>
    </location>
</feature>
<evidence type="ECO:0000313" key="11">
    <source>
        <dbReference type="Proteomes" id="UP000316541"/>
    </source>
</evidence>
<dbReference type="Gene3D" id="1.20.1250.20">
    <property type="entry name" value="MFS general substrate transporter like domains"/>
    <property type="match status" value="1"/>
</dbReference>
<evidence type="ECO:0000256" key="3">
    <source>
        <dbReference type="ARBA" id="ARBA00022475"/>
    </source>
</evidence>
<comment type="subcellular location">
    <subcellularLocation>
        <location evidence="1">Cell membrane</location>
        <topology evidence="1">Multi-pass membrane protein</topology>
    </subcellularLocation>
</comment>
<organism evidence="10 11">
    <name type="scientific">Microbispora hainanensis</name>
    <dbReference type="NCBI Taxonomy" id="568844"/>
    <lineage>
        <taxon>Bacteria</taxon>
        <taxon>Bacillati</taxon>
        <taxon>Actinomycetota</taxon>
        <taxon>Actinomycetes</taxon>
        <taxon>Streptosporangiales</taxon>
        <taxon>Streptosporangiaceae</taxon>
        <taxon>Microbispora</taxon>
    </lineage>
</organism>
<feature type="transmembrane region" description="Helical" evidence="8">
    <location>
        <begin position="101"/>
        <end position="122"/>
    </location>
</feature>
<dbReference type="GO" id="GO:0005886">
    <property type="term" value="C:plasma membrane"/>
    <property type="evidence" value="ECO:0007669"/>
    <property type="project" value="UniProtKB-SubCell"/>
</dbReference>
<keyword evidence="5 8" id="KW-1133">Transmembrane helix</keyword>
<dbReference type="InterPro" id="IPR050171">
    <property type="entry name" value="MFS_Transporters"/>
</dbReference>
<feature type="transmembrane region" description="Helical" evidence="8">
    <location>
        <begin position="21"/>
        <end position="40"/>
    </location>
</feature>
<dbReference type="InterPro" id="IPR036259">
    <property type="entry name" value="MFS_trans_sf"/>
</dbReference>
<dbReference type="SUPFAM" id="SSF103473">
    <property type="entry name" value="MFS general substrate transporter"/>
    <property type="match status" value="1"/>
</dbReference>
<keyword evidence="4 8" id="KW-0812">Transmembrane</keyword>
<accession>A0A544YQ81</accession>
<reference evidence="10 11" key="1">
    <citation type="submission" date="2019-07" db="EMBL/GenBank/DDBJ databases">
        <title>Microbispora hainanensis DSM 45428.</title>
        <authorList>
            <person name="Thawai C."/>
        </authorList>
    </citation>
    <scope>NUCLEOTIDE SEQUENCE [LARGE SCALE GENOMIC DNA]</scope>
    <source>
        <strain evidence="10 11">DSM 45428</strain>
    </source>
</reference>
<name>A0A544YQ81_9ACTN</name>
<dbReference type="Proteomes" id="UP000316541">
    <property type="component" value="Unassembled WGS sequence"/>
</dbReference>
<evidence type="ECO:0000259" key="9">
    <source>
        <dbReference type="PROSITE" id="PS50850"/>
    </source>
</evidence>
<evidence type="ECO:0000256" key="6">
    <source>
        <dbReference type="ARBA" id="ARBA00023136"/>
    </source>
</evidence>
<feature type="transmembrane region" description="Helical" evidence="8">
    <location>
        <begin position="46"/>
        <end position="65"/>
    </location>
</feature>
<dbReference type="AlphaFoldDB" id="A0A544YQ81"/>
<dbReference type="Pfam" id="PF07690">
    <property type="entry name" value="MFS_1"/>
    <property type="match status" value="1"/>
</dbReference>
<keyword evidence="3" id="KW-1003">Cell membrane</keyword>
<feature type="compositionally biased region" description="Acidic residues" evidence="7">
    <location>
        <begin position="197"/>
        <end position="214"/>
    </location>
</feature>
<feature type="transmembrane region" description="Helical" evidence="8">
    <location>
        <begin position="317"/>
        <end position="334"/>
    </location>
</feature>
<keyword evidence="2" id="KW-0813">Transport</keyword>
<dbReference type="PROSITE" id="PS50850">
    <property type="entry name" value="MFS"/>
    <property type="match status" value="1"/>
</dbReference>
<gene>
    <name evidence="10" type="ORF">FLX08_22890</name>
</gene>